<keyword evidence="3" id="KW-0904">Protein phosphatase</keyword>
<reference evidence="7" key="2">
    <citation type="submission" date="2025-08" db="UniProtKB">
        <authorList>
            <consortium name="Ensembl"/>
        </authorList>
    </citation>
    <scope>IDENTIFICATION</scope>
</reference>
<dbReference type="SMART" id="SM00404">
    <property type="entry name" value="PTPc_motif"/>
    <property type="match status" value="1"/>
</dbReference>
<dbReference type="PANTHER" id="PTHR45983">
    <property type="entry name" value="TYROSINE PHOSPHATSE N18, PUTATIVE-RELATED"/>
    <property type="match status" value="1"/>
</dbReference>
<dbReference type="PRINTS" id="PR00700">
    <property type="entry name" value="PRTYPHPHTASE"/>
</dbReference>
<dbReference type="SMART" id="SM00194">
    <property type="entry name" value="PTPc"/>
    <property type="match status" value="1"/>
</dbReference>
<evidence type="ECO:0000256" key="2">
    <source>
        <dbReference type="ARBA" id="ARBA00022801"/>
    </source>
</evidence>
<dbReference type="PANTHER" id="PTHR45983:SF1">
    <property type="entry name" value="TYROSINE-PROTEIN PHOSPHATASE NON-RECEPTOR TYPE 22"/>
    <property type="match status" value="1"/>
</dbReference>
<dbReference type="InParanoid" id="A0A667Z058"/>
<dbReference type="InterPro" id="IPR000387">
    <property type="entry name" value="Tyr_Pase_dom"/>
</dbReference>
<name>A0A667Z058_9TELE</name>
<dbReference type="InterPro" id="IPR029021">
    <property type="entry name" value="Prot-tyrosine_phosphatase-like"/>
</dbReference>
<dbReference type="SUPFAM" id="SSF52799">
    <property type="entry name" value="(Phosphotyrosine protein) phosphatases II"/>
    <property type="match status" value="1"/>
</dbReference>
<evidence type="ECO:0000256" key="1">
    <source>
        <dbReference type="ARBA" id="ARBA00013064"/>
    </source>
</evidence>
<dbReference type="Proteomes" id="UP000472263">
    <property type="component" value="Chromosome 7"/>
</dbReference>
<dbReference type="GO" id="GO:0005737">
    <property type="term" value="C:cytoplasm"/>
    <property type="evidence" value="ECO:0007669"/>
    <property type="project" value="TreeGrafter"/>
</dbReference>
<dbReference type="InterPro" id="IPR047170">
    <property type="entry name" value="PTN12/18/22"/>
</dbReference>
<dbReference type="Pfam" id="PF00102">
    <property type="entry name" value="Y_phosphatase"/>
    <property type="match status" value="1"/>
</dbReference>
<evidence type="ECO:0000313" key="7">
    <source>
        <dbReference type="Ensembl" id="ENSMMDP00005029414.1"/>
    </source>
</evidence>
<evidence type="ECO:0000259" key="5">
    <source>
        <dbReference type="PROSITE" id="PS50055"/>
    </source>
</evidence>
<comment type="similarity">
    <text evidence="4">Belongs to the protein-tyrosine phosphatase family. Non-receptor class 4 subfamily.</text>
</comment>
<dbReference type="InterPro" id="IPR003595">
    <property type="entry name" value="Tyr_Pase_cat"/>
</dbReference>
<evidence type="ECO:0000259" key="6">
    <source>
        <dbReference type="PROSITE" id="PS50056"/>
    </source>
</evidence>
<dbReference type="GO" id="GO:0050868">
    <property type="term" value="P:negative regulation of T cell activation"/>
    <property type="evidence" value="ECO:0007669"/>
    <property type="project" value="TreeGrafter"/>
</dbReference>
<keyword evidence="8" id="KW-1185">Reference proteome</keyword>
<feature type="domain" description="Tyrosine specific protein phosphatases" evidence="6">
    <location>
        <begin position="75"/>
        <end position="148"/>
    </location>
</feature>
<dbReference type="EC" id="3.1.3.48" evidence="1"/>
<protein>
    <recommendedName>
        <fullName evidence="1">protein-tyrosine-phosphatase</fullName>
        <ecNumber evidence="1">3.1.3.48</ecNumber>
    </recommendedName>
</protein>
<proteinExistence type="inferred from homology"/>
<evidence type="ECO:0000256" key="3">
    <source>
        <dbReference type="ARBA" id="ARBA00022912"/>
    </source>
</evidence>
<dbReference type="AlphaFoldDB" id="A0A667Z058"/>
<dbReference type="PROSITE" id="PS50055">
    <property type="entry name" value="TYR_PHOSPHATASE_PTP"/>
    <property type="match status" value="1"/>
</dbReference>
<evidence type="ECO:0000313" key="8">
    <source>
        <dbReference type="Proteomes" id="UP000472263"/>
    </source>
</evidence>
<reference evidence="7" key="1">
    <citation type="submission" date="2019-06" db="EMBL/GenBank/DDBJ databases">
        <authorList>
            <consortium name="Wellcome Sanger Institute Data Sharing"/>
        </authorList>
    </citation>
    <scope>NUCLEOTIDE SEQUENCE [LARGE SCALE GENOMIC DNA]</scope>
</reference>
<dbReference type="GO" id="GO:0005634">
    <property type="term" value="C:nucleus"/>
    <property type="evidence" value="ECO:0007669"/>
    <property type="project" value="TreeGrafter"/>
</dbReference>
<organism evidence="7 8">
    <name type="scientific">Myripristis murdjan</name>
    <name type="common">pinecone soldierfish</name>
    <dbReference type="NCBI Taxonomy" id="586833"/>
    <lineage>
        <taxon>Eukaryota</taxon>
        <taxon>Metazoa</taxon>
        <taxon>Chordata</taxon>
        <taxon>Craniata</taxon>
        <taxon>Vertebrata</taxon>
        <taxon>Euteleostomi</taxon>
        <taxon>Actinopterygii</taxon>
        <taxon>Neopterygii</taxon>
        <taxon>Teleostei</taxon>
        <taxon>Neoteleostei</taxon>
        <taxon>Acanthomorphata</taxon>
        <taxon>Holocentriformes</taxon>
        <taxon>Holocentridae</taxon>
        <taxon>Myripristis</taxon>
    </lineage>
</organism>
<dbReference type="Ensembl" id="ENSMMDT00005030104.1">
    <property type="protein sequence ID" value="ENSMMDP00005029414.1"/>
    <property type="gene ID" value="ENSMMDG00005013994.1"/>
</dbReference>
<dbReference type="GO" id="GO:0004726">
    <property type="term" value="F:non-membrane spanning protein tyrosine phosphatase activity"/>
    <property type="evidence" value="ECO:0007669"/>
    <property type="project" value="InterPro"/>
</dbReference>
<feature type="domain" description="Tyrosine-protein phosphatase" evidence="5">
    <location>
        <begin position="1"/>
        <end position="161"/>
    </location>
</feature>
<keyword evidence="2" id="KW-0378">Hydrolase</keyword>
<sequence>SLQADCTPLQKKCERYWPEKQGEPFVCGPFTVYCVSILSCARPLPTLTGSWLKLRTLHQLHYVNWPDHGVPDSIAPILEMLQDMRSYQDHDDIPLCIHCSAGCGRTGALCVIDYTWNLVKSQMVPEDFSIFSLVQDMRTQRPSVVQTKVAGFFIYFILRKKKKKALTNLLVPVYQKAFDNLCYICHTWS</sequence>
<dbReference type="InterPro" id="IPR016130">
    <property type="entry name" value="Tyr_Pase_AS"/>
</dbReference>
<dbReference type="InterPro" id="IPR000242">
    <property type="entry name" value="PTP_cat"/>
</dbReference>
<dbReference type="Gene3D" id="3.90.190.10">
    <property type="entry name" value="Protein tyrosine phosphatase superfamily"/>
    <property type="match status" value="1"/>
</dbReference>
<dbReference type="GeneTree" id="ENSGT00940000167346"/>
<evidence type="ECO:0000256" key="4">
    <source>
        <dbReference type="ARBA" id="ARBA00034734"/>
    </source>
</evidence>
<accession>A0A667Z058</accession>
<dbReference type="GO" id="GO:0050852">
    <property type="term" value="P:T cell receptor signaling pathway"/>
    <property type="evidence" value="ECO:0007669"/>
    <property type="project" value="TreeGrafter"/>
</dbReference>
<dbReference type="PROSITE" id="PS00383">
    <property type="entry name" value="TYR_PHOSPHATASE_1"/>
    <property type="match status" value="1"/>
</dbReference>
<reference evidence="7" key="3">
    <citation type="submission" date="2025-09" db="UniProtKB">
        <authorList>
            <consortium name="Ensembl"/>
        </authorList>
    </citation>
    <scope>IDENTIFICATION</scope>
</reference>
<dbReference type="PROSITE" id="PS50056">
    <property type="entry name" value="TYR_PHOSPHATASE_2"/>
    <property type="match status" value="1"/>
</dbReference>